<dbReference type="PANTHER" id="PTHR32309:SF31">
    <property type="entry name" value="CAPSULAR EXOPOLYSACCHARIDE FAMILY"/>
    <property type="match status" value="1"/>
</dbReference>
<proteinExistence type="predicted"/>
<protein>
    <recommendedName>
        <fullName evidence="3">Polysaccharide chain length determinant N-terminal domain-containing protein</fullName>
    </recommendedName>
</protein>
<dbReference type="Proteomes" id="UP001589698">
    <property type="component" value="Unassembled WGS sequence"/>
</dbReference>
<sequence>MELTGPGLPLASDYARFVRRHAALLLGLVVVGLLAGAAVAAAQPRAFSASASVALTPVPVYVMPTVDELAPPEVSIDTDAQLLRSPAVLKAVGEALHVPATDAEQHLSVTASAGSHVLHVIVTGADPDRVARAADAAAATLLDVRRDALGSLSNDQVRQLRFLVLAQEALIARQQARRVVVAATDDLFADLQELRLRLDEVRDARTTPGQVVAPAPDRAAAVYPNTEVPLTSGAALGLLAGCLAGAAADRLRGRLPADLPDRLRARLPFHPEENAHVA</sequence>
<comment type="caution">
    <text evidence="1">The sequence shown here is derived from an EMBL/GenBank/DDBJ whole genome shotgun (WGS) entry which is preliminary data.</text>
</comment>
<dbReference type="EMBL" id="JBHLXH010000001">
    <property type="protein sequence ID" value="MFC0222003.1"/>
    <property type="molecule type" value="Genomic_DNA"/>
</dbReference>
<evidence type="ECO:0008006" key="3">
    <source>
        <dbReference type="Google" id="ProtNLM"/>
    </source>
</evidence>
<evidence type="ECO:0000313" key="1">
    <source>
        <dbReference type="EMBL" id="MFC0222003.1"/>
    </source>
</evidence>
<keyword evidence="2" id="KW-1185">Reference proteome</keyword>
<dbReference type="RefSeq" id="WP_378517666.1">
    <property type="nucleotide sequence ID" value="NZ_CBCSDI010000009.1"/>
</dbReference>
<reference evidence="1 2" key="1">
    <citation type="submission" date="2024-09" db="EMBL/GenBank/DDBJ databases">
        <authorList>
            <person name="Sun Q."/>
            <person name="Mori K."/>
        </authorList>
    </citation>
    <scope>NUCLEOTIDE SEQUENCE [LARGE SCALE GENOMIC DNA]</scope>
    <source>
        <strain evidence="1 2">CCM 8654</strain>
    </source>
</reference>
<dbReference type="PANTHER" id="PTHR32309">
    <property type="entry name" value="TYROSINE-PROTEIN KINASE"/>
    <property type="match status" value="1"/>
</dbReference>
<name>A0ABV6DZ50_9ACTN</name>
<dbReference type="InterPro" id="IPR050445">
    <property type="entry name" value="Bact_polysacc_biosynth/exp"/>
</dbReference>
<gene>
    <name evidence="1" type="ORF">ACFFJG_05880</name>
</gene>
<accession>A0ABV6DZ50</accession>
<evidence type="ECO:0000313" key="2">
    <source>
        <dbReference type="Proteomes" id="UP001589698"/>
    </source>
</evidence>
<organism evidence="1 2">
    <name type="scientific">Nocardioides zeicaulis</name>
    <dbReference type="NCBI Taxonomy" id="1776857"/>
    <lineage>
        <taxon>Bacteria</taxon>
        <taxon>Bacillati</taxon>
        <taxon>Actinomycetota</taxon>
        <taxon>Actinomycetes</taxon>
        <taxon>Propionibacteriales</taxon>
        <taxon>Nocardioidaceae</taxon>
        <taxon>Nocardioides</taxon>
    </lineage>
</organism>